<sequence>MTAQSLLTTLLPLVADLSRELSEGERYRRLLHAMARPAAVRRRGVVAPGW</sequence>
<dbReference type="Proteomes" id="UP000248640">
    <property type="component" value="Chromosome 1"/>
</dbReference>
<proteinExistence type="predicted"/>
<name>A0A8B4IFT0_PSEFL</name>
<dbReference type="EMBL" id="LS483372">
    <property type="protein sequence ID" value="SQF94000.1"/>
    <property type="molecule type" value="Genomic_DNA"/>
</dbReference>
<protein>
    <submittedName>
        <fullName evidence="1">Anaerobic nitric oxide reductase transcription regulator</fullName>
    </submittedName>
</protein>
<evidence type="ECO:0000313" key="2">
    <source>
        <dbReference type="Proteomes" id="UP000248640"/>
    </source>
</evidence>
<evidence type="ECO:0000313" key="1">
    <source>
        <dbReference type="EMBL" id="SQF94000.1"/>
    </source>
</evidence>
<reference evidence="1 2" key="1">
    <citation type="submission" date="2018-06" db="EMBL/GenBank/DDBJ databases">
        <authorList>
            <consortium name="Pathogen Informatics"/>
            <person name="Doyle S."/>
        </authorList>
    </citation>
    <scope>NUCLEOTIDE SEQUENCE [LARGE SCALE GENOMIC DNA]</scope>
    <source>
        <strain evidence="1 2">NCTC10038</strain>
    </source>
</reference>
<organism evidence="1 2">
    <name type="scientific">Pseudomonas fluorescens</name>
    <dbReference type="NCBI Taxonomy" id="294"/>
    <lineage>
        <taxon>Bacteria</taxon>
        <taxon>Pseudomonadati</taxon>
        <taxon>Pseudomonadota</taxon>
        <taxon>Gammaproteobacteria</taxon>
        <taxon>Pseudomonadales</taxon>
        <taxon>Pseudomonadaceae</taxon>
        <taxon>Pseudomonas</taxon>
    </lineage>
</organism>
<gene>
    <name evidence="1" type="ORF">NCTC10038_05091</name>
</gene>
<dbReference type="AlphaFoldDB" id="A0A8B4IFT0"/>
<accession>A0A8B4IFT0</accession>